<accession>A0A414JTS2</accession>
<feature type="domain" description="Glycosyl transferase family 1" evidence="3">
    <location>
        <begin position="233"/>
        <end position="370"/>
    </location>
</feature>
<dbReference type="AlphaFoldDB" id="A0A414JTS2"/>
<dbReference type="EMBL" id="QSKL01000001">
    <property type="protein sequence ID" value="RHE62101.1"/>
    <property type="molecule type" value="Genomic_DNA"/>
</dbReference>
<dbReference type="GO" id="GO:0016757">
    <property type="term" value="F:glycosyltransferase activity"/>
    <property type="evidence" value="ECO:0007669"/>
    <property type="project" value="UniProtKB-KW"/>
</dbReference>
<proteinExistence type="predicted"/>
<keyword evidence="1" id="KW-0328">Glycosyltransferase</keyword>
<dbReference type="Gene3D" id="3.40.50.2000">
    <property type="entry name" value="Glycogen Phosphorylase B"/>
    <property type="match status" value="2"/>
</dbReference>
<reference evidence="5 6" key="1">
    <citation type="submission" date="2018-08" db="EMBL/GenBank/DDBJ databases">
        <title>A genome reference for cultivated species of the human gut microbiota.</title>
        <authorList>
            <person name="Zou Y."/>
            <person name="Xue W."/>
            <person name="Luo G."/>
        </authorList>
    </citation>
    <scope>NUCLEOTIDE SEQUENCE [LARGE SCALE GENOMIC DNA]</scope>
    <source>
        <strain evidence="5 6">AM27-46</strain>
    </source>
</reference>
<evidence type="ECO:0000256" key="1">
    <source>
        <dbReference type="ARBA" id="ARBA00022676"/>
    </source>
</evidence>
<name>A0A414JTS2_BACUN</name>
<dbReference type="Proteomes" id="UP000284640">
    <property type="component" value="Unassembled WGS sequence"/>
</dbReference>
<evidence type="ECO:0000259" key="4">
    <source>
        <dbReference type="Pfam" id="PF13439"/>
    </source>
</evidence>
<dbReference type="PANTHER" id="PTHR12526">
    <property type="entry name" value="GLYCOSYLTRANSFERASE"/>
    <property type="match status" value="1"/>
</dbReference>
<dbReference type="RefSeq" id="WP_118930816.1">
    <property type="nucleotide sequence ID" value="NZ_JAQDIY010000005.1"/>
</dbReference>
<dbReference type="Pfam" id="PF00534">
    <property type="entry name" value="Glycos_transf_1"/>
    <property type="match status" value="1"/>
</dbReference>
<evidence type="ECO:0000259" key="3">
    <source>
        <dbReference type="Pfam" id="PF00534"/>
    </source>
</evidence>
<comment type="caution">
    <text evidence="5">The sequence shown here is derived from an EMBL/GenBank/DDBJ whole genome shotgun (WGS) entry which is preliminary data.</text>
</comment>
<sequence>MMKKLDVVIFGSLTRPMGPAGTMRRILKNEEYFVSRGYEVTVISSDGIVDKYDDVQKLFSVPKVVPRKNFLTSIKRQIRQMVKSSFLLSSIFYLRDIKCSNEVVKQYLKYNREPDIVSFHSIDACYYFLKHNKRDVKVLLFFHSDAIPFKMISYNYPSLKGSWLNAKHVRKIEYCINRVDKCVFISQIGMNNFKKIYPHISNERISLVINGIEDYSNEEKLQLNTQVLSLTPQYRMCCVGTINGRKGQQLICEALSKINKSLLDNIHVSFIGDGSEKENLIKYCSDNGLDQHVSFLGTLSNTEIYKYLAQNSIYILMSYNEGLPISIIEAMRAGLPIISTNISGIPELIHTDGESCNGILLEPNVDQLVNVFCEMSDYDWEKMGKNSRMRFEADYTFEKMKIAYCNMVDSIFK</sequence>
<dbReference type="CDD" id="cd03801">
    <property type="entry name" value="GT4_PimA-like"/>
    <property type="match status" value="1"/>
</dbReference>
<dbReference type="PANTHER" id="PTHR12526:SF629">
    <property type="entry name" value="TEICHURONIC ACID BIOSYNTHESIS GLYCOSYLTRANSFERASE TUAH-RELATED"/>
    <property type="match status" value="1"/>
</dbReference>
<dbReference type="SUPFAM" id="SSF53756">
    <property type="entry name" value="UDP-Glycosyltransferase/glycogen phosphorylase"/>
    <property type="match status" value="1"/>
</dbReference>
<dbReference type="InterPro" id="IPR001296">
    <property type="entry name" value="Glyco_trans_1"/>
</dbReference>
<evidence type="ECO:0000256" key="2">
    <source>
        <dbReference type="ARBA" id="ARBA00022679"/>
    </source>
</evidence>
<evidence type="ECO:0000313" key="5">
    <source>
        <dbReference type="EMBL" id="RHE62101.1"/>
    </source>
</evidence>
<protein>
    <submittedName>
        <fullName evidence="5">Glycosyltransferase family 1 protein</fullName>
    </submittedName>
</protein>
<dbReference type="Pfam" id="PF13439">
    <property type="entry name" value="Glyco_transf_4"/>
    <property type="match status" value="1"/>
</dbReference>
<feature type="domain" description="Glycosyltransferase subfamily 4-like N-terminal" evidence="4">
    <location>
        <begin position="31"/>
        <end position="213"/>
    </location>
</feature>
<gene>
    <name evidence="5" type="ORF">DW729_01625</name>
</gene>
<keyword evidence="2 5" id="KW-0808">Transferase</keyword>
<dbReference type="InterPro" id="IPR028098">
    <property type="entry name" value="Glyco_trans_4-like_N"/>
</dbReference>
<organism evidence="5 6">
    <name type="scientific">Bacteroides uniformis</name>
    <dbReference type="NCBI Taxonomy" id="820"/>
    <lineage>
        <taxon>Bacteria</taxon>
        <taxon>Pseudomonadati</taxon>
        <taxon>Bacteroidota</taxon>
        <taxon>Bacteroidia</taxon>
        <taxon>Bacteroidales</taxon>
        <taxon>Bacteroidaceae</taxon>
        <taxon>Bacteroides</taxon>
    </lineage>
</organism>
<evidence type="ECO:0000313" key="6">
    <source>
        <dbReference type="Proteomes" id="UP000284640"/>
    </source>
</evidence>